<protein>
    <recommendedName>
        <fullName evidence="5">MYND-type domain-containing protein</fullName>
    </recommendedName>
</protein>
<dbReference type="EMBL" id="MU865950">
    <property type="protein sequence ID" value="KAK4447375.1"/>
    <property type="molecule type" value="Genomic_DNA"/>
</dbReference>
<proteinExistence type="predicted"/>
<dbReference type="PROSITE" id="PS50865">
    <property type="entry name" value="ZF_MYND_2"/>
    <property type="match status" value="1"/>
</dbReference>
<keyword evidence="3" id="KW-0862">Zinc</keyword>
<dbReference type="Proteomes" id="UP001321760">
    <property type="component" value="Unassembled WGS sequence"/>
</dbReference>
<keyword evidence="1" id="KW-0479">Metal-binding</keyword>
<reference evidence="6" key="2">
    <citation type="submission" date="2023-05" db="EMBL/GenBank/DDBJ databases">
        <authorList>
            <consortium name="Lawrence Berkeley National Laboratory"/>
            <person name="Steindorff A."/>
            <person name="Hensen N."/>
            <person name="Bonometti L."/>
            <person name="Westerberg I."/>
            <person name="Brannstrom I.O."/>
            <person name="Guillou S."/>
            <person name="Cros-Aarteil S."/>
            <person name="Calhoun S."/>
            <person name="Haridas S."/>
            <person name="Kuo A."/>
            <person name="Mondo S."/>
            <person name="Pangilinan J."/>
            <person name="Riley R."/>
            <person name="Labutti K."/>
            <person name="Andreopoulos B."/>
            <person name="Lipzen A."/>
            <person name="Chen C."/>
            <person name="Yanf M."/>
            <person name="Daum C."/>
            <person name="Ng V."/>
            <person name="Clum A."/>
            <person name="Ohm R."/>
            <person name="Martin F."/>
            <person name="Silar P."/>
            <person name="Natvig D."/>
            <person name="Lalanne C."/>
            <person name="Gautier V."/>
            <person name="Ament-Velasquez S.L."/>
            <person name="Kruys A."/>
            <person name="Hutchinson M.I."/>
            <person name="Powell A.J."/>
            <person name="Barry K."/>
            <person name="Miller A.N."/>
            <person name="Grigoriev I.V."/>
            <person name="Debuchy R."/>
            <person name="Gladieux P."/>
            <person name="Thoren M.H."/>
            <person name="Johannesson H."/>
        </authorList>
    </citation>
    <scope>NUCLEOTIDE SEQUENCE</scope>
    <source>
        <strain evidence="6">PSN243</strain>
    </source>
</reference>
<comment type="caution">
    <text evidence="6">The sequence shown here is derived from an EMBL/GenBank/DDBJ whole genome shotgun (WGS) entry which is preliminary data.</text>
</comment>
<evidence type="ECO:0000259" key="5">
    <source>
        <dbReference type="PROSITE" id="PS50865"/>
    </source>
</evidence>
<evidence type="ECO:0000313" key="7">
    <source>
        <dbReference type="Proteomes" id="UP001321760"/>
    </source>
</evidence>
<sequence>MEPREGNLCGWCPERIVQVECDTCKVIKYCSAWCQTMDEPRHRKDCHRIKVTREKMEAEEGALRAHPGNFLMPANVFETAVGRFGELPGTAAYMSAKLEAALALSEVRTRTAV</sequence>
<dbReference type="InterPro" id="IPR002893">
    <property type="entry name" value="Znf_MYND"/>
</dbReference>
<dbReference type="AlphaFoldDB" id="A0AAV9GHG8"/>
<feature type="domain" description="MYND-type" evidence="5">
    <location>
        <begin position="9"/>
        <end position="46"/>
    </location>
</feature>
<evidence type="ECO:0000256" key="2">
    <source>
        <dbReference type="ARBA" id="ARBA00022771"/>
    </source>
</evidence>
<accession>A0AAV9GHG8</accession>
<keyword evidence="2 4" id="KW-0863">Zinc-finger</keyword>
<evidence type="ECO:0000256" key="1">
    <source>
        <dbReference type="ARBA" id="ARBA00022723"/>
    </source>
</evidence>
<dbReference type="Pfam" id="PF01753">
    <property type="entry name" value="zf-MYND"/>
    <property type="match status" value="1"/>
</dbReference>
<dbReference type="GO" id="GO:0008270">
    <property type="term" value="F:zinc ion binding"/>
    <property type="evidence" value="ECO:0007669"/>
    <property type="project" value="UniProtKB-KW"/>
</dbReference>
<evidence type="ECO:0000256" key="4">
    <source>
        <dbReference type="PROSITE-ProRule" id="PRU00134"/>
    </source>
</evidence>
<dbReference type="SUPFAM" id="SSF144232">
    <property type="entry name" value="HIT/MYND zinc finger-like"/>
    <property type="match status" value="1"/>
</dbReference>
<evidence type="ECO:0000256" key="3">
    <source>
        <dbReference type="ARBA" id="ARBA00022833"/>
    </source>
</evidence>
<reference evidence="6" key="1">
    <citation type="journal article" date="2023" name="Mol. Phylogenet. Evol.">
        <title>Genome-scale phylogeny and comparative genomics of the fungal order Sordariales.</title>
        <authorList>
            <person name="Hensen N."/>
            <person name="Bonometti L."/>
            <person name="Westerberg I."/>
            <person name="Brannstrom I.O."/>
            <person name="Guillou S."/>
            <person name="Cros-Aarteil S."/>
            <person name="Calhoun S."/>
            <person name="Haridas S."/>
            <person name="Kuo A."/>
            <person name="Mondo S."/>
            <person name="Pangilinan J."/>
            <person name="Riley R."/>
            <person name="LaButti K."/>
            <person name="Andreopoulos B."/>
            <person name="Lipzen A."/>
            <person name="Chen C."/>
            <person name="Yan M."/>
            <person name="Daum C."/>
            <person name="Ng V."/>
            <person name="Clum A."/>
            <person name="Steindorff A."/>
            <person name="Ohm R.A."/>
            <person name="Martin F."/>
            <person name="Silar P."/>
            <person name="Natvig D.O."/>
            <person name="Lalanne C."/>
            <person name="Gautier V."/>
            <person name="Ament-Velasquez S.L."/>
            <person name="Kruys A."/>
            <person name="Hutchinson M.I."/>
            <person name="Powell A.J."/>
            <person name="Barry K."/>
            <person name="Miller A.N."/>
            <person name="Grigoriev I.V."/>
            <person name="Debuchy R."/>
            <person name="Gladieux P."/>
            <person name="Hiltunen Thoren M."/>
            <person name="Johannesson H."/>
        </authorList>
    </citation>
    <scope>NUCLEOTIDE SEQUENCE</scope>
    <source>
        <strain evidence="6">PSN243</strain>
    </source>
</reference>
<dbReference type="Gene3D" id="6.10.140.2220">
    <property type="match status" value="1"/>
</dbReference>
<keyword evidence="7" id="KW-1185">Reference proteome</keyword>
<evidence type="ECO:0000313" key="6">
    <source>
        <dbReference type="EMBL" id="KAK4447375.1"/>
    </source>
</evidence>
<name>A0AAV9GHG8_9PEZI</name>
<gene>
    <name evidence="6" type="ORF">QBC34DRAFT_440126</name>
</gene>
<dbReference type="PROSITE" id="PS01360">
    <property type="entry name" value="ZF_MYND_1"/>
    <property type="match status" value="1"/>
</dbReference>
<organism evidence="6 7">
    <name type="scientific">Podospora aff. communis PSN243</name>
    <dbReference type="NCBI Taxonomy" id="3040156"/>
    <lineage>
        <taxon>Eukaryota</taxon>
        <taxon>Fungi</taxon>
        <taxon>Dikarya</taxon>
        <taxon>Ascomycota</taxon>
        <taxon>Pezizomycotina</taxon>
        <taxon>Sordariomycetes</taxon>
        <taxon>Sordariomycetidae</taxon>
        <taxon>Sordariales</taxon>
        <taxon>Podosporaceae</taxon>
        <taxon>Podospora</taxon>
    </lineage>
</organism>